<dbReference type="EMBL" id="JASJQH010007186">
    <property type="protein sequence ID" value="KAK9712962.1"/>
    <property type="molecule type" value="Genomic_DNA"/>
</dbReference>
<keyword evidence="4" id="KW-1185">Reference proteome</keyword>
<proteinExistence type="predicted"/>
<organism evidence="3 4">
    <name type="scientific">Basidiobolus ranarum</name>
    <dbReference type="NCBI Taxonomy" id="34480"/>
    <lineage>
        <taxon>Eukaryota</taxon>
        <taxon>Fungi</taxon>
        <taxon>Fungi incertae sedis</taxon>
        <taxon>Zoopagomycota</taxon>
        <taxon>Entomophthoromycotina</taxon>
        <taxon>Basidiobolomycetes</taxon>
        <taxon>Basidiobolales</taxon>
        <taxon>Basidiobolaceae</taxon>
        <taxon>Basidiobolus</taxon>
    </lineage>
</organism>
<gene>
    <name evidence="3" type="ORF">K7432_006761</name>
</gene>
<name>A0ABR2W157_9FUNG</name>
<feature type="coiled-coil region" evidence="1">
    <location>
        <begin position="9"/>
        <end position="138"/>
    </location>
</feature>
<evidence type="ECO:0000313" key="4">
    <source>
        <dbReference type="Proteomes" id="UP001479436"/>
    </source>
</evidence>
<feature type="coiled-coil region" evidence="1">
    <location>
        <begin position="178"/>
        <end position="240"/>
    </location>
</feature>
<dbReference type="Proteomes" id="UP001479436">
    <property type="component" value="Unassembled WGS sequence"/>
</dbReference>
<sequence>MMGDPTLAISSASTEVLSIKQELDQIQDENLKLLTKLQEAKESNATLSNENEFFKKKYTAIQQETAVTGNMYNRLESQLYQYETELGELRQESQTLNRSRRDMEKKLELETISFEKERNSFTEKINQLSGQIKSLQKLKHTPSITRSNTRGSIEEVNGQNSPDTAALLKENRILSKTVKSQDRLISELREEIEKGKQATQEAIARYEHQSLKMAALENEKNQLKQVNQTLMEENESYQVLLHEKTMSGSFMLNPLLQNRFDTIEEEDEVAPLAIEILSAPTSPIAQTFSESNFMVEKLKDDVRLSKDENKTLKDENKALTLYVNKILTRIMESGQMMEVLASDYTAPRNEPLKPSASSVKSRNSLELNVPSIKSAPVTPLRGRANTVYYPPTKISFEEPEEQGSKEESVGKTTRVRRSNSVNASPINGFRAALKRISISGWKAGSGSPQPAPTE</sequence>
<feature type="region of interest" description="Disordered" evidence="2">
    <location>
        <begin position="393"/>
        <end position="426"/>
    </location>
</feature>
<accession>A0ABR2W157</accession>
<reference evidence="3 4" key="1">
    <citation type="submission" date="2023-04" db="EMBL/GenBank/DDBJ databases">
        <title>Genome of Basidiobolus ranarum AG-B5.</title>
        <authorList>
            <person name="Stajich J.E."/>
            <person name="Carter-House D."/>
            <person name="Gryganskyi A."/>
        </authorList>
    </citation>
    <scope>NUCLEOTIDE SEQUENCE [LARGE SCALE GENOMIC DNA]</scope>
    <source>
        <strain evidence="3 4">AG-B5</strain>
    </source>
</reference>
<comment type="caution">
    <text evidence="3">The sequence shown here is derived from an EMBL/GenBank/DDBJ whole genome shotgun (WGS) entry which is preliminary data.</text>
</comment>
<evidence type="ECO:0000256" key="2">
    <source>
        <dbReference type="SAM" id="MobiDB-lite"/>
    </source>
</evidence>
<evidence type="ECO:0000313" key="3">
    <source>
        <dbReference type="EMBL" id="KAK9712962.1"/>
    </source>
</evidence>
<evidence type="ECO:0000256" key="1">
    <source>
        <dbReference type="SAM" id="Coils"/>
    </source>
</evidence>
<dbReference type="PANTHER" id="PTHR38120:SF1">
    <property type="entry name" value="M PROTEIN, SEROTYPE 2.1"/>
    <property type="match status" value="1"/>
</dbReference>
<protein>
    <submittedName>
        <fullName evidence="3">Uncharacterized protein</fullName>
    </submittedName>
</protein>
<keyword evidence="1" id="KW-0175">Coiled coil</keyword>
<dbReference type="PANTHER" id="PTHR38120">
    <property type="entry name" value="EXPRESSED PROTEIN"/>
    <property type="match status" value="1"/>
</dbReference>